<dbReference type="PANTHER" id="PTHR42801:SF23">
    <property type="entry name" value="PEROXIREDOXIN DOT5"/>
    <property type="match status" value="1"/>
</dbReference>
<evidence type="ECO:0000256" key="14">
    <source>
        <dbReference type="SAM" id="MobiDB-lite"/>
    </source>
</evidence>
<accession>A0A507ART4</accession>
<feature type="compositionally biased region" description="Basic and acidic residues" evidence="14">
    <location>
        <begin position="235"/>
        <end position="258"/>
    </location>
</feature>
<evidence type="ECO:0000256" key="9">
    <source>
        <dbReference type="ARBA" id="ARBA00023284"/>
    </source>
</evidence>
<dbReference type="STRING" id="1093900.A0A507ART4"/>
<comment type="caution">
    <text evidence="16">The sequence shown here is derived from an EMBL/GenBank/DDBJ whole genome shotgun (WGS) entry which is preliminary data.</text>
</comment>
<evidence type="ECO:0000256" key="6">
    <source>
        <dbReference type="ARBA" id="ARBA00023002"/>
    </source>
</evidence>
<name>A0A507ART4_9PEZI</name>
<evidence type="ECO:0000256" key="7">
    <source>
        <dbReference type="ARBA" id="ARBA00023157"/>
    </source>
</evidence>
<dbReference type="EMBL" id="SKBQ01000009">
    <property type="protein sequence ID" value="TPX06900.1"/>
    <property type="molecule type" value="Genomic_DNA"/>
</dbReference>
<dbReference type="InParanoid" id="A0A507ART4"/>
<dbReference type="InterPro" id="IPR000866">
    <property type="entry name" value="AhpC/TSA"/>
</dbReference>
<dbReference type="Gene3D" id="3.40.30.10">
    <property type="entry name" value="Glutaredoxin"/>
    <property type="match status" value="1"/>
</dbReference>
<dbReference type="FunFam" id="3.40.30.10:FF:000157">
    <property type="entry name" value="DOT5p Nuclear thiol peroxidase"/>
    <property type="match status" value="1"/>
</dbReference>
<dbReference type="GO" id="GO:0008379">
    <property type="term" value="F:thioredoxin peroxidase activity"/>
    <property type="evidence" value="ECO:0007669"/>
    <property type="project" value="TreeGrafter"/>
</dbReference>
<keyword evidence="8" id="KW-0539">Nucleus</keyword>
<evidence type="ECO:0000256" key="2">
    <source>
        <dbReference type="ARBA" id="ARBA00011245"/>
    </source>
</evidence>
<dbReference type="Proteomes" id="UP000319257">
    <property type="component" value="Unassembled WGS sequence"/>
</dbReference>
<dbReference type="AlphaFoldDB" id="A0A507ART4"/>
<feature type="region of interest" description="Disordered" evidence="14">
    <location>
        <begin position="231"/>
        <end position="258"/>
    </location>
</feature>
<dbReference type="GO" id="GO:0045454">
    <property type="term" value="P:cell redox homeostasis"/>
    <property type="evidence" value="ECO:0007669"/>
    <property type="project" value="TreeGrafter"/>
</dbReference>
<dbReference type="GO" id="GO:0005634">
    <property type="term" value="C:nucleus"/>
    <property type="evidence" value="ECO:0007669"/>
    <property type="project" value="UniProtKB-SubCell"/>
</dbReference>
<evidence type="ECO:0000313" key="17">
    <source>
        <dbReference type="Proteomes" id="UP000319257"/>
    </source>
</evidence>
<evidence type="ECO:0000256" key="8">
    <source>
        <dbReference type="ARBA" id="ARBA00023242"/>
    </source>
</evidence>
<evidence type="ECO:0000259" key="15">
    <source>
        <dbReference type="PROSITE" id="PS51352"/>
    </source>
</evidence>
<dbReference type="GeneID" id="41969843"/>
<dbReference type="EC" id="1.11.1.24" evidence="3"/>
<comment type="catalytic activity">
    <reaction evidence="12">
        <text>a hydroperoxide + [thioredoxin]-dithiol = an alcohol + [thioredoxin]-disulfide + H2O</text>
        <dbReference type="Rhea" id="RHEA:62620"/>
        <dbReference type="Rhea" id="RHEA-COMP:10698"/>
        <dbReference type="Rhea" id="RHEA-COMP:10700"/>
        <dbReference type="ChEBI" id="CHEBI:15377"/>
        <dbReference type="ChEBI" id="CHEBI:29950"/>
        <dbReference type="ChEBI" id="CHEBI:30879"/>
        <dbReference type="ChEBI" id="CHEBI:35924"/>
        <dbReference type="ChEBI" id="CHEBI:50058"/>
        <dbReference type="EC" id="1.11.1.24"/>
    </reaction>
</comment>
<keyword evidence="4" id="KW-0575">Peroxidase</keyword>
<dbReference type="InterPro" id="IPR036249">
    <property type="entry name" value="Thioredoxin-like_sf"/>
</dbReference>
<dbReference type="GO" id="GO:0034599">
    <property type="term" value="P:cellular response to oxidative stress"/>
    <property type="evidence" value="ECO:0007669"/>
    <property type="project" value="UniProtKB-ARBA"/>
</dbReference>
<dbReference type="Pfam" id="PF00578">
    <property type="entry name" value="AhpC-TSA"/>
    <property type="match status" value="1"/>
</dbReference>
<evidence type="ECO:0000256" key="13">
    <source>
        <dbReference type="ARBA" id="ARBA00077538"/>
    </source>
</evidence>
<comment type="subcellular location">
    <subcellularLocation>
        <location evidence="1">Nucleus</location>
    </subcellularLocation>
</comment>
<dbReference type="FunCoup" id="A0A507ART4">
    <property type="interactions" value="23"/>
</dbReference>
<dbReference type="CDD" id="cd03017">
    <property type="entry name" value="PRX_BCP"/>
    <property type="match status" value="1"/>
</dbReference>
<keyword evidence="7" id="KW-1015">Disulfide bond</keyword>
<sequence>MPMELRKRKAPEPAPAPAPKKTSKVAEVAAKVKQAVTGKKQAKPAAAAATSNGTAKAPAAAAAAASSKKPSKGDVIALDGFGGEVETNDGNKVTLKSLVDESKAGVVLFTYPKASTPGCTNQACLFRDSYAPLTAGGLSIYGLSADSPRANTAFRERQRLPYPLLCDPAASLIGAVGLRKAPKGTQRGVFVVDKAGRVLAAEAGSPAGTVEVVKKLVAAAGAETEAEVAAAAAGEGKKEEEVVAAEEKKEGEADGVKA</sequence>
<keyword evidence="5" id="KW-0049">Antioxidant</keyword>
<dbReference type="PROSITE" id="PS51352">
    <property type="entry name" value="THIOREDOXIN_2"/>
    <property type="match status" value="1"/>
</dbReference>
<reference evidence="16 17" key="1">
    <citation type="submission" date="2019-06" db="EMBL/GenBank/DDBJ databases">
        <title>Draft genome sequence of the filamentous fungus Phialemoniopsis curvata isolated from diesel fuel.</title>
        <authorList>
            <person name="Varaljay V.A."/>
            <person name="Lyon W.J."/>
            <person name="Crouch A.L."/>
            <person name="Drake C.E."/>
            <person name="Hollomon J.M."/>
            <person name="Nadeau L.J."/>
            <person name="Nunn H.S."/>
            <person name="Stevenson B.S."/>
            <person name="Bojanowski C.L."/>
            <person name="Crookes-Goodson W.J."/>
        </authorList>
    </citation>
    <scope>NUCLEOTIDE SEQUENCE [LARGE SCALE GENOMIC DNA]</scope>
    <source>
        <strain evidence="16 17">D216</strain>
    </source>
</reference>
<keyword evidence="9" id="KW-0676">Redox-active center</keyword>
<organism evidence="16 17">
    <name type="scientific">Thyridium curvatum</name>
    <dbReference type="NCBI Taxonomy" id="1093900"/>
    <lineage>
        <taxon>Eukaryota</taxon>
        <taxon>Fungi</taxon>
        <taxon>Dikarya</taxon>
        <taxon>Ascomycota</taxon>
        <taxon>Pezizomycotina</taxon>
        <taxon>Sordariomycetes</taxon>
        <taxon>Sordariomycetidae</taxon>
        <taxon>Thyridiales</taxon>
        <taxon>Thyridiaceae</taxon>
        <taxon>Thyridium</taxon>
    </lineage>
</organism>
<evidence type="ECO:0000256" key="1">
    <source>
        <dbReference type="ARBA" id="ARBA00004123"/>
    </source>
</evidence>
<comment type="subunit">
    <text evidence="2">Monomer.</text>
</comment>
<evidence type="ECO:0000256" key="4">
    <source>
        <dbReference type="ARBA" id="ARBA00022559"/>
    </source>
</evidence>
<feature type="region of interest" description="Disordered" evidence="14">
    <location>
        <begin position="1"/>
        <end position="66"/>
    </location>
</feature>
<proteinExistence type="inferred from homology"/>
<evidence type="ECO:0000256" key="5">
    <source>
        <dbReference type="ARBA" id="ARBA00022862"/>
    </source>
</evidence>
<dbReference type="RefSeq" id="XP_030988611.1">
    <property type="nucleotide sequence ID" value="XM_031136581.1"/>
</dbReference>
<dbReference type="InterPro" id="IPR050924">
    <property type="entry name" value="Peroxiredoxin_BCP/PrxQ"/>
</dbReference>
<feature type="domain" description="Thioredoxin" evidence="15">
    <location>
        <begin position="57"/>
        <end position="222"/>
    </location>
</feature>
<dbReference type="PANTHER" id="PTHR42801">
    <property type="entry name" value="THIOREDOXIN-DEPENDENT PEROXIDE REDUCTASE"/>
    <property type="match status" value="1"/>
</dbReference>
<gene>
    <name evidence="16" type="ORF">E0L32_002396</name>
</gene>
<dbReference type="InterPro" id="IPR013766">
    <property type="entry name" value="Thioredoxin_domain"/>
</dbReference>
<comment type="similarity">
    <text evidence="11">Belongs to the peroxiredoxin family. BCP/PrxQ subfamily.</text>
</comment>
<evidence type="ECO:0000256" key="11">
    <source>
        <dbReference type="ARBA" id="ARBA00038489"/>
    </source>
</evidence>
<evidence type="ECO:0000313" key="16">
    <source>
        <dbReference type="EMBL" id="TPX06900.1"/>
    </source>
</evidence>
<keyword evidence="17" id="KW-1185">Reference proteome</keyword>
<evidence type="ECO:0000256" key="10">
    <source>
        <dbReference type="ARBA" id="ARBA00032824"/>
    </source>
</evidence>
<dbReference type="SUPFAM" id="SSF52833">
    <property type="entry name" value="Thioredoxin-like"/>
    <property type="match status" value="1"/>
</dbReference>
<protein>
    <recommendedName>
        <fullName evidence="3">thioredoxin-dependent peroxiredoxin</fullName>
        <ecNumber evidence="3">1.11.1.24</ecNumber>
    </recommendedName>
    <alternativeName>
        <fullName evidence="13">Nuclear thiol peroxidase</fullName>
    </alternativeName>
    <alternativeName>
        <fullName evidence="10">Thioredoxin peroxidase</fullName>
    </alternativeName>
</protein>
<evidence type="ECO:0000256" key="12">
    <source>
        <dbReference type="ARBA" id="ARBA00049091"/>
    </source>
</evidence>
<dbReference type="GO" id="GO:0005737">
    <property type="term" value="C:cytoplasm"/>
    <property type="evidence" value="ECO:0007669"/>
    <property type="project" value="TreeGrafter"/>
</dbReference>
<dbReference type="OrthoDB" id="338622at2759"/>
<evidence type="ECO:0000256" key="3">
    <source>
        <dbReference type="ARBA" id="ARBA00013017"/>
    </source>
</evidence>
<keyword evidence="6" id="KW-0560">Oxidoreductase</keyword>
<feature type="compositionally biased region" description="Low complexity" evidence="14">
    <location>
        <begin position="25"/>
        <end position="66"/>
    </location>
</feature>